<gene>
    <name evidence="1" type="ORF">Anas_04334</name>
</gene>
<comment type="caution">
    <text evidence="1">The sequence shown here is derived from an EMBL/GenBank/DDBJ whole genome shotgun (WGS) entry which is preliminary data.</text>
</comment>
<reference evidence="1 2" key="1">
    <citation type="journal article" date="2019" name="PLoS Biol.">
        <title>Sex chromosomes control vertical transmission of feminizing Wolbachia symbionts in an isopod.</title>
        <authorList>
            <person name="Becking T."/>
            <person name="Chebbi M.A."/>
            <person name="Giraud I."/>
            <person name="Moumen B."/>
            <person name="Laverre T."/>
            <person name="Caubet Y."/>
            <person name="Peccoud J."/>
            <person name="Gilbert C."/>
            <person name="Cordaux R."/>
        </authorList>
    </citation>
    <scope>NUCLEOTIDE SEQUENCE [LARGE SCALE GENOMIC DNA]</scope>
    <source>
        <strain evidence="1">ANa2</strain>
        <tissue evidence="1">Whole body excluding digestive tract and cuticle</tissue>
    </source>
</reference>
<dbReference type="Proteomes" id="UP000326759">
    <property type="component" value="Unassembled WGS sequence"/>
</dbReference>
<name>A0A5N5TJS7_9CRUS</name>
<dbReference type="OrthoDB" id="6372953at2759"/>
<feature type="non-terminal residue" evidence="1">
    <location>
        <position position="282"/>
    </location>
</feature>
<dbReference type="AlphaFoldDB" id="A0A5N5TJS7"/>
<dbReference type="Gene3D" id="2.170.300.10">
    <property type="entry name" value="Tie2 ligand-binding domain superfamily"/>
    <property type="match status" value="1"/>
</dbReference>
<dbReference type="EMBL" id="SEYY01000830">
    <property type="protein sequence ID" value="KAB7506408.1"/>
    <property type="molecule type" value="Genomic_DNA"/>
</dbReference>
<organism evidence="1 2">
    <name type="scientific">Armadillidium nasatum</name>
    <dbReference type="NCBI Taxonomy" id="96803"/>
    <lineage>
        <taxon>Eukaryota</taxon>
        <taxon>Metazoa</taxon>
        <taxon>Ecdysozoa</taxon>
        <taxon>Arthropoda</taxon>
        <taxon>Crustacea</taxon>
        <taxon>Multicrustacea</taxon>
        <taxon>Malacostraca</taxon>
        <taxon>Eumalacostraca</taxon>
        <taxon>Peracarida</taxon>
        <taxon>Isopoda</taxon>
        <taxon>Oniscidea</taxon>
        <taxon>Crinocheta</taxon>
        <taxon>Armadillidiidae</taxon>
        <taxon>Armadillidium</taxon>
    </lineage>
</organism>
<keyword evidence="2" id="KW-1185">Reference proteome</keyword>
<evidence type="ECO:0000313" key="1">
    <source>
        <dbReference type="EMBL" id="KAB7506408.1"/>
    </source>
</evidence>
<accession>A0A5N5TJS7</accession>
<protein>
    <submittedName>
        <fullName evidence="1">Uncharacterized protein</fullName>
    </submittedName>
</protein>
<sequence length="282" mass="32524">MTSNTMLDWVLVCACDYGCNQEYNLKDNLKQKKYLAENVSNVGILGGNLTVKMREKSDNIVYLRRFPDGRSQEKNFTLPLHFNKLEQTHNALYIAGGEYDKGQFERESAYFEIIVKECPDNRFGKDCKNICNCDNNGVCHSVIGSCVALWIRLGLTVNFPVDRNILETNFHNIKETVVVSHFACLSHLDALVLLAMKDIFAMSYTFPIKRRKRNKYKRKFIRKSVYLLVSVSNLTFPYLNQYPSVKMTSDSVIEIQFDEWKEGQEGFTYGLQISSYSIYIGN</sequence>
<proteinExistence type="predicted"/>
<evidence type="ECO:0000313" key="2">
    <source>
        <dbReference type="Proteomes" id="UP000326759"/>
    </source>
</evidence>